<dbReference type="GO" id="GO:0060271">
    <property type="term" value="P:cilium assembly"/>
    <property type="evidence" value="ECO:0007669"/>
    <property type="project" value="InterPro"/>
</dbReference>
<dbReference type="GO" id="GO:0036038">
    <property type="term" value="C:MKS complex"/>
    <property type="evidence" value="ECO:0007669"/>
    <property type="project" value="InterPro"/>
</dbReference>
<evidence type="ECO:0000256" key="1">
    <source>
        <dbReference type="SAM" id="Phobius"/>
    </source>
</evidence>
<dbReference type="EMBL" id="CAAALY010082461">
    <property type="protein sequence ID" value="VEL26755.1"/>
    <property type="molecule type" value="Genomic_DNA"/>
</dbReference>
<accession>A0A3S5C006</accession>
<name>A0A3S5C006_9PLAT</name>
<dbReference type="InterPro" id="IPR019170">
    <property type="entry name" value="Meckelin"/>
</dbReference>
<evidence type="ECO:0000313" key="2">
    <source>
        <dbReference type="EMBL" id="VEL26755.1"/>
    </source>
</evidence>
<dbReference type="Pfam" id="PF09773">
    <property type="entry name" value="Meckelin"/>
    <property type="match status" value="1"/>
</dbReference>
<dbReference type="Proteomes" id="UP000784294">
    <property type="component" value="Unassembled WGS sequence"/>
</dbReference>
<dbReference type="AlphaFoldDB" id="A0A3S5C006"/>
<gene>
    <name evidence="2" type="ORF">PXEA_LOCUS20195</name>
</gene>
<dbReference type="PANTHER" id="PTHR21274:SF0">
    <property type="entry name" value="MECKELIN"/>
    <property type="match status" value="1"/>
</dbReference>
<feature type="transmembrane region" description="Helical" evidence="1">
    <location>
        <begin position="32"/>
        <end position="61"/>
    </location>
</feature>
<keyword evidence="1" id="KW-1133">Transmembrane helix</keyword>
<dbReference type="PANTHER" id="PTHR21274">
    <property type="entry name" value="MECKELIN"/>
    <property type="match status" value="1"/>
</dbReference>
<reference evidence="2" key="1">
    <citation type="submission" date="2018-11" db="EMBL/GenBank/DDBJ databases">
        <authorList>
            <consortium name="Pathogen Informatics"/>
        </authorList>
    </citation>
    <scope>NUCLEOTIDE SEQUENCE</scope>
</reference>
<proteinExistence type="predicted"/>
<keyword evidence="1" id="KW-0812">Transmembrane</keyword>
<keyword evidence="1" id="KW-0472">Membrane</keyword>
<comment type="caution">
    <text evidence="2">The sequence shown here is derived from an EMBL/GenBank/DDBJ whole genome shotgun (WGS) entry which is preliminary data.</text>
</comment>
<protein>
    <submittedName>
        <fullName evidence="2">Uncharacterized protein</fullName>
    </submittedName>
</protein>
<organism evidence="2 3">
    <name type="scientific">Protopolystoma xenopodis</name>
    <dbReference type="NCBI Taxonomy" id="117903"/>
    <lineage>
        <taxon>Eukaryota</taxon>
        <taxon>Metazoa</taxon>
        <taxon>Spiralia</taxon>
        <taxon>Lophotrochozoa</taxon>
        <taxon>Platyhelminthes</taxon>
        <taxon>Monogenea</taxon>
        <taxon>Polyopisthocotylea</taxon>
        <taxon>Polystomatidea</taxon>
        <taxon>Polystomatidae</taxon>
        <taxon>Protopolystoma</taxon>
    </lineage>
</organism>
<sequence length="67" mass="7536">MGVISALAAFYAMLRTWLWSRRAGVLRLDAMLIIKLLAFAAGAIANCFLIVLYGICLYFLLFYKVSK</sequence>
<evidence type="ECO:0000313" key="3">
    <source>
        <dbReference type="Proteomes" id="UP000784294"/>
    </source>
</evidence>
<dbReference type="OrthoDB" id="419138at2759"/>
<keyword evidence="3" id="KW-1185">Reference proteome</keyword>